<evidence type="ECO:0000256" key="4">
    <source>
        <dbReference type="ARBA" id="ARBA00022833"/>
    </source>
</evidence>
<dbReference type="AlphaFoldDB" id="A0A1F5P278"/>
<dbReference type="HAMAP" id="MF_00017">
    <property type="entry name" value="RecR"/>
    <property type="match status" value="1"/>
</dbReference>
<dbReference type="PROSITE" id="PS50880">
    <property type="entry name" value="TOPRIM"/>
    <property type="match status" value="1"/>
</dbReference>
<evidence type="ECO:0000259" key="8">
    <source>
        <dbReference type="PROSITE" id="PS50880"/>
    </source>
</evidence>
<feature type="domain" description="Toprim" evidence="8">
    <location>
        <begin position="81"/>
        <end position="184"/>
    </location>
</feature>
<reference evidence="9 10" key="1">
    <citation type="journal article" date="2016" name="Nat. Commun.">
        <title>Thousands of microbial genomes shed light on interconnected biogeochemical processes in an aquifer system.</title>
        <authorList>
            <person name="Anantharaman K."/>
            <person name="Brown C.T."/>
            <person name="Hug L.A."/>
            <person name="Sharon I."/>
            <person name="Castelle C.J."/>
            <person name="Probst A.J."/>
            <person name="Thomas B.C."/>
            <person name="Singh A."/>
            <person name="Wilkins M.J."/>
            <person name="Karaoz U."/>
            <person name="Brodie E.L."/>
            <person name="Williams K.H."/>
            <person name="Hubbard S.S."/>
            <person name="Banfield J.F."/>
        </authorList>
    </citation>
    <scope>NUCLEOTIDE SEQUENCE [LARGE SCALE GENOMIC DNA]</scope>
</reference>
<dbReference type="GO" id="GO:0003677">
    <property type="term" value="F:DNA binding"/>
    <property type="evidence" value="ECO:0007669"/>
    <property type="project" value="UniProtKB-UniRule"/>
</dbReference>
<dbReference type="GO" id="GO:0008270">
    <property type="term" value="F:zinc ion binding"/>
    <property type="evidence" value="ECO:0007669"/>
    <property type="project" value="UniProtKB-KW"/>
</dbReference>
<name>A0A1F5P278_9BACT</name>
<dbReference type="SUPFAM" id="SSF111304">
    <property type="entry name" value="Recombination protein RecR"/>
    <property type="match status" value="1"/>
</dbReference>
<protein>
    <recommendedName>
        <fullName evidence="7">Recombination protein RecR</fullName>
    </recommendedName>
</protein>
<evidence type="ECO:0000256" key="1">
    <source>
        <dbReference type="ARBA" id="ARBA00022723"/>
    </source>
</evidence>
<dbReference type="PANTHER" id="PTHR30446">
    <property type="entry name" value="RECOMBINATION PROTEIN RECR"/>
    <property type="match status" value="1"/>
</dbReference>
<dbReference type="Gene3D" id="1.10.8.420">
    <property type="entry name" value="RecR Domain 1"/>
    <property type="match status" value="1"/>
</dbReference>
<dbReference type="Pfam" id="PF13662">
    <property type="entry name" value="Toprim_4"/>
    <property type="match status" value="1"/>
</dbReference>
<organism evidence="9 10">
    <name type="scientific">Candidatus Doudnabacteria bacterium RIFCSPHIGHO2_01_FULL_49_9</name>
    <dbReference type="NCBI Taxonomy" id="1817827"/>
    <lineage>
        <taxon>Bacteria</taxon>
        <taxon>Candidatus Doudnaibacteriota</taxon>
    </lineage>
</organism>
<evidence type="ECO:0000313" key="10">
    <source>
        <dbReference type="Proteomes" id="UP000176339"/>
    </source>
</evidence>
<dbReference type="GO" id="GO:0006281">
    <property type="term" value="P:DNA repair"/>
    <property type="evidence" value="ECO:0007669"/>
    <property type="project" value="UniProtKB-UniRule"/>
</dbReference>
<accession>A0A1F5P278</accession>
<comment type="caution">
    <text evidence="9">The sequence shown here is derived from an EMBL/GenBank/DDBJ whole genome shotgun (WGS) entry which is preliminary data.</text>
</comment>
<keyword evidence="2 7" id="KW-0227">DNA damage</keyword>
<dbReference type="GO" id="GO:0006310">
    <property type="term" value="P:DNA recombination"/>
    <property type="evidence" value="ECO:0007669"/>
    <property type="project" value="UniProtKB-UniRule"/>
</dbReference>
<dbReference type="InterPro" id="IPR000093">
    <property type="entry name" value="DNA_Rcmb_RecR"/>
</dbReference>
<comment type="function">
    <text evidence="7">May play a role in DNA repair. It seems to be involved in an RecBC-independent recombinational process of DNA repair. It may act with RecF and RecO.</text>
</comment>
<dbReference type="Gene3D" id="3.40.1360.10">
    <property type="match status" value="1"/>
</dbReference>
<dbReference type="Pfam" id="PF21175">
    <property type="entry name" value="RecR_C"/>
    <property type="match status" value="1"/>
</dbReference>
<evidence type="ECO:0000256" key="2">
    <source>
        <dbReference type="ARBA" id="ARBA00022763"/>
    </source>
</evidence>
<keyword evidence="1 7" id="KW-0479">Metal-binding</keyword>
<dbReference type="InterPro" id="IPR006171">
    <property type="entry name" value="TOPRIM_dom"/>
</dbReference>
<dbReference type="InterPro" id="IPR023627">
    <property type="entry name" value="Rcmb_RecR"/>
</dbReference>
<dbReference type="Proteomes" id="UP000176339">
    <property type="component" value="Unassembled WGS sequence"/>
</dbReference>
<evidence type="ECO:0000256" key="5">
    <source>
        <dbReference type="ARBA" id="ARBA00023172"/>
    </source>
</evidence>
<evidence type="ECO:0000256" key="6">
    <source>
        <dbReference type="ARBA" id="ARBA00023204"/>
    </source>
</evidence>
<sequence>MKIPDGIRKFAEVFAEFPGIGPRQAVRLAFHLVYKGGGVEDQAIKAIESLKDIKICRQCFYIHDGKGDLCGICSDKSRDGSVIAIVEKETDLMSIESTGKFNGRYMVIGDLRKKSVLEPDQKLRLKSLKSYIALLPGLPGQGAKAKEIIVAVNPTSVGNLNAVSISDELKSSAEKITRLGVGIPTGGEIEFADAETLGASLERRG</sequence>
<keyword evidence="4 7" id="KW-0862">Zinc</keyword>
<keyword evidence="6 7" id="KW-0234">DNA repair</keyword>
<keyword evidence="5 7" id="KW-0233">DNA recombination</keyword>
<keyword evidence="3 7" id="KW-0863">Zinc-finger</keyword>
<evidence type="ECO:0000313" key="9">
    <source>
        <dbReference type="EMBL" id="OGE83978.1"/>
    </source>
</evidence>
<gene>
    <name evidence="7" type="primary">recR</name>
    <name evidence="9" type="ORF">A2846_04220</name>
</gene>
<evidence type="ECO:0000256" key="7">
    <source>
        <dbReference type="HAMAP-Rule" id="MF_00017"/>
    </source>
</evidence>
<dbReference type="PANTHER" id="PTHR30446:SF0">
    <property type="entry name" value="RECOMBINATION PROTEIN RECR"/>
    <property type="match status" value="1"/>
</dbReference>
<comment type="similarity">
    <text evidence="7">Belongs to the RecR family.</text>
</comment>
<dbReference type="EMBL" id="MFEN01000031">
    <property type="protein sequence ID" value="OGE83978.1"/>
    <property type="molecule type" value="Genomic_DNA"/>
</dbReference>
<proteinExistence type="inferred from homology"/>
<evidence type="ECO:0000256" key="3">
    <source>
        <dbReference type="ARBA" id="ARBA00022771"/>
    </source>
</evidence>
<comment type="caution">
    <text evidence="7">Lacks conserved residue(s) required for the propagation of feature annotation.</text>
</comment>